<evidence type="ECO:0000313" key="4">
    <source>
        <dbReference type="EMBL" id="KGO79675.1"/>
    </source>
</evidence>
<dbReference type="InterPro" id="IPR007431">
    <property type="entry name" value="ACP_PD"/>
</dbReference>
<accession>A0A0A2LU77</accession>
<evidence type="ECO:0000313" key="5">
    <source>
        <dbReference type="Proteomes" id="UP000030129"/>
    </source>
</evidence>
<sequence length="196" mass="23119">MNFLAHIYLSGDNDLVKIGNFMADAIQGNKIDHFPPNVQKGILLHRAIDSHTDAHPIFRQGTKRLHKHYHHYSGVIMDMFYDHLLAKNWNRYCNTPLPQYAAAFYKSLDDNYDILAPRTQRMMVHLKKENWLSKYATIEGINFILMQMDYRTKHKSGMTNAGVQLQEYYTEYEQEFFAFFEDMQKFVADKKNELGI</sequence>
<dbReference type="PIRSF" id="PIRSF011489">
    <property type="entry name" value="DUF479"/>
    <property type="match status" value="1"/>
</dbReference>
<dbReference type="Proteomes" id="UP000030129">
    <property type="component" value="Unassembled WGS sequence"/>
</dbReference>
<organism evidence="4 5">
    <name type="scientific">Flavobacterium beibuense F44-8</name>
    <dbReference type="NCBI Taxonomy" id="1406840"/>
    <lineage>
        <taxon>Bacteria</taxon>
        <taxon>Pseudomonadati</taxon>
        <taxon>Bacteroidota</taxon>
        <taxon>Flavobacteriia</taxon>
        <taxon>Flavobacteriales</taxon>
        <taxon>Flavobacteriaceae</taxon>
        <taxon>Flavobacterium</taxon>
    </lineage>
</organism>
<proteinExistence type="predicted"/>
<dbReference type="STRING" id="1406840.Q763_12555"/>
<keyword evidence="3" id="KW-0443">Lipid metabolism</keyword>
<gene>
    <name evidence="4" type="ORF">Q763_12555</name>
</gene>
<evidence type="ECO:0000256" key="3">
    <source>
        <dbReference type="ARBA" id="ARBA00023098"/>
    </source>
</evidence>
<dbReference type="AlphaFoldDB" id="A0A0A2LU77"/>
<dbReference type="EMBL" id="JRLV01000015">
    <property type="protein sequence ID" value="KGO79675.1"/>
    <property type="molecule type" value="Genomic_DNA"/>
</dbReference>
<dbReference type="PANTHER" id="PTHR38764:SF1">
    <property type="entry name" value="ACYL CARRIER PROTEIN PHOSPHODIESTERASE"/>
    <property type="match status" value="1"/>
</dbReference>
<dbReference type="GO" id="GO:0008770">
    <property type="term" value="F:[acyl-carrier-protein] phosphodiesterase activity"/>
    <property type="evidence" value="ECO:0007669"/>
    <property type="project" value="InterPro"/>
</dbReference>
<evidence type="ECO:0000256" key="2">
    <source>
        <dbReference type="ARBA" id="ARBA00022801"/>
    </source>
</evidence>
<keyword evidence="5" id="KW-1185">Reference proteome</keyword>
<name>A0A0A2LU77_9FLAO</name>
<dbReference type="RefSeq" id="WP_035134715.1">
    <property type="nucleotide sequence ID" value="NZ_JRLV01000015.1"/>
</dbReference>
<dbReference type="PANTHER" id="PTHR38764">
    <property type="entry name" value="ACYL CARRIER PROTEIN PHOSPHODIESTERASE"/>
    <property type="match status" value="1"/>
</dbReference>
<keyword evidence="1" id="KW-0444">Lipid biosynthesis</keyword>
<evidence type="ECO:0000256" key="1">
    <source>
        <dbReference type="ARBA" id="ARBA00022516"/>
    </source>
</evidence>
<dbReference type="GO" id="GO:0006633">
    <property type="term" value="P:fatty acid biosynthetic process"/>
    <property type="evidence" value="ECO:0007669"/>
    <property type="project" value="InterPro"/>
</dbReference>
<dbReference type="eggNOG" id="COG3124">
    <property type="taxonomic scope" value="Bacteria"/>
</dbReference>
<comment type="caution">
    <text evidence="4">The sequence shown here is derived from an EMBL/GenBank/DDBJ whole genome shotgun (WGS) entry which is preliminary data.</text>
</comment>
<dbReference type="Pfam" id="PF04336">
    <property type="entry name" value="ACP_PD"/>
    <property type="match status" value="1"/>
</dbReference>
<protein>
    <submittedName>
        <fullName evidence="4">ACP phosphodiesterase</fullName>
    </submittedName>
</protein>
<reference evidence="4 5" key="1">
    <citation type="submission" date="2013-09" db="EMBL/GenBank/DDBJ databases">
        <authorList>
            <person name="Zeng Z."/>
            <person name="Chen C."/>
        </authorList>
    </citation>
    <scope>NUCLEOTIDE SEQUENCE [LARGE SCALE GENOMIC DNA]</scope>
    <source>
        <strain evidence="4 5">F44-8</strain>
    </source>
</reference>
<keyword evidence="2" id="KW-0378">Hydrolase</keyword>